<feature type="compositionally biased region" description="Polar residues" evidence="1">
    <location>
        <begin position="44"/>
        <end position="57"/>
    </location>
</feature>
<evidence type="ECO:0000313" key="3">
    <source>
        <dbReference type="Proteomes" id="UP001341840"/>
    </source>
</evidence>
<feature type="compositionally biased region" description="Polar residues" evidence="1">
    <location>
        <begin position="1"/>
        <end position="10"/>
    </location>
</feature>
<evidence type="ECO:0000256" key="1">
    <source>
        <dbReference type="SAM" id="MobiDB-lite"/>
    </source>
</evidence>
<dbReference type="EMBL" id="JASCZI010091116">
    <property type="protein sequence ID" value="MED6149029.1"/>
    <property type="molecule type" value="Genomic_DNA"/>
</dbReference>
<sequence length="183" mass="19437">MVLSTNQDGSSDARETMDPDFASTSEAGNQNGKNQDINLEHDSPNNQCNQGNDLYGNQQSNQETIITNDSNNGSRFNALNEQSAIVMCKDNMHGVVNPSNTNKDGPNPNKAHKGKDVQQLITKKVLKPDVSASSKVPGNDAGSGTAMGRPPDTPMLDLTYIESHNGASLPGSSQLKVQAPVSD</sequence>
<name>A0ABU6TKW2_9FABA</name>
<organism evidence="2 3">
    <name type="scientific">Stylosanthes scabra</name>
    <dbReference type="NCBI Taxonomy" id="79078"/>
    <lineage>
        <taxon>Eukaryota</taxon>
        <taxon>Viridiplantae</taxon>
        <taxon>Streptophyta</taxon>
        <taxon>Embryophyta</taxon>
        <taxon>Tracheophyta</taxon>
        <taxon>Spermatophyta</taxon>
        <taxon>Magnoliopsida</taxon>
        <taxon>eudicotyledons</taxon>
        <taxon>Gunneridae</taxon>
        <taxon>Pentapetalae</taxon>
        <taxon>rosids</taxon>
        <taxon>fabids</taxon>
        <taxon>Fabales</taxon>
        <taxon>Fabaceae</taxon>
        <taxon>Papilionoideae</taxon>
        <taxon>50 kb inversion clade</taxon>
        <taxon>dalbergioids sensu lato</taxon>
        <taxon>Dalbergieae</taxon>
        <taxon>Pterocarpus clade</taxon>
        <taxon>Stylosanthes</taxon>
    </lineage>
</organism>
<accession>A0ABU6TKW2</accession>
<feature type="compositionally biased region" description="Polar residues" evidence="1">
    <location>
        <begin position="22"/>
        <end position="37"/>
    </location>
</feature>
<comment type="caution">
    <text evidence="2">The sequence shown here is derived from an EMBL/GenBank/DDBJ whole genome shotgun (WGS) entry which is preliminary data.</text>
</comment>
<feature type="region of interest" description="Disordered" evidence="1">
    <location>
        <begin position="1"/>
        <end position="57"/>
    </location>
</feature>
<feature type="region of interest" description="Disordered" evidence="1">
    <location>
        <begin position="127"/>
        <end position="183"/>
    </location>
</feature>
<protein>
    <submittedName>
        <fullName evidence="2">Uncharacterized protein</fullName>
    </submittedName>
</protein>
<gene>
    <name evidence="2" type="ORF">PIB30_058638</name>
</gene>
<evidence type="ECO:0000313" key="2">
    <source>
        <dbReference type="EMBL" id="MED6149029.1"/>
    </source>
</evidence>
<proteinExistence type="predicted"/>
<dbReference type="Proteomes" id="UP001341840">
    <property type="component" value="Unassembled WGS sequence"/>
</dbReference>
<keyword evidence="3" id="KW-1185">Reference proteome</keyword>
<reference evidence="2 3" key="1">
    <citation type="journal article" date="2023" name="Plants (Basel)">
        <title>Bridging the Gap: Combining Genomics and Transcriptomics Approaches to Understand Stylosanthes scabra, an Orphan Legume from the Brazilian Caatinga.</title>
        <authorList>
            <person name="Ferreira-Neto J.R.C."/>
            <person name="da Silva M.D."/>
            <person name="Binneck E."/>
            <person name="de Melo N.F."/>
            <person name="da Silva R.H."/>
            <person name="de Melo A.L.T.M."/>
            <person name="Pandolfi V."/>
            <person name="Bustamante F.O."/>
            <person name="Brasileiro-Vidal A.C."/>
            <person name="Benko-Iseppon A.M."/>
        </authorList>
    </citation>
    <scope>NUCLEOTIDE SEQUENCE [LARGE SCALE GENOMIC DNA]</scope>
    <source>
        <tissue evidence="2">Leaves</tissue>
    </source>
</reference>